<keyword evidence="6" id="KW-0808">Transferase</keyword>
<evidence type="ECO:0000256" key="9">
    <source>
        <dbReference type="ARBA" id="ARBA00022840"/>
    </source>
</evidence>
<dbReference type="UniPathway" id="UPA00275">
    <property type="reaction ID" value="UER00399"/>
</dbReference>
<keyword evidence="5" id="KW-0288">FMN</keyword>
<dbReference type="eggNOG" id="COG0108">
    <property type="taxonomic scope" value="Bacteria"/>
</dbReference>
<keyword evidence="3" id="KW-0686">Riboflavin biosynthesis</keyword>
<dbReference type="InterPro" id="IPR015865">
    <property type="entry name" value="Riboflavin_kinase_bac/euk"/>
</dbReference>
<keyword evidence="7" id="KW-0479">Metal-binding</keyword>
<dbReference type="EMBL" id="CP008947">
    <property type="protein sequence ID" value="AII05619.1"/>
    <property type="molecule type" value="Genomic_DNA"/>
</dbReference>
<evidence type="ECO:0000256" key="10">
    <source>
        <dbReference type="ARBA" id="ARBA00047880"/>
    </source>
</evidence>
<evidence type="ECO:0000256" key="6">
    <source>
        <dbReference type="ARBA" id="ARBA00022679"/>
    </source>
</evidence>
<comment type="catalytic activity">
    <reaction evidence="10">
        <text>riboflavin + ATP = FMN + ADP + H(+)</text>
        <dbReference type="Rhea" id="RHEA:14357"/>
        <dbReference type="ChEBI" id="CHEBI:15378"/>
        <dbReference type="ChEBI" id="CHEBI:30616"/>
        <dbReference type="ChEBI" id="CHEBI:57986"/>
        <dbReference type="ChEBI" id="CHEBI:58210"/>
        <dbReference type="ChEBI" id="CHEBI:456216"/>
        <dbReference type="EC" id="2.7.1.26"/>
    </reaction>
</comment>
<accession>A0A076EQB0</accession>
<evidence type="ECO:0000256" key="3">
    <source>
        <dbReference type="ARBA" id="ARBA00022619"/>
    </source>
</evidence>
<comment type="pathway">
    <text evidence="2">Cofactor biosynthesis; riboflavin biosynthesis; 2-hydroxy-3-oxobutyl phosphate from D-ribulose 5-phosphate: step 1/1.</text>
</comment>
<dbReference type="AlphaFoldDB" id="A0A076EQB0"/>
<dbReference type="Pfam" id="PF00926">
    <property type="entry name" value="DHBP_synthase"/>
    <property type="match status" value="1"/>
</dbReference>
<reference evidence="12 13" key="1">
    <citation type="submission" date="2014-07" db="EMBL/GenBank/DDBJ databases">
        <title>Genome Sequence of Rhodococcus opacus Strain R7, a Biodegrader of Mono- and Polycyclic Aromatic Hydrocarbons.</title>
        <authorList>
            <person name="Di Gennaro P."/>
            <person name="Zampolli J."/>
            <person name="Presti I."/>
            <person name="Cappelletti M."/>
            <person name="D'Ursi P."/>
            <person name="Orro A."/>
            <person name="Mezzelani A."/>
            <person name="Milanesi L."/>
        </authorList>
    </citation>
    <scope>NUCLEOTIDE SEQUENCE [LARGE SCALE GENOMIC DNA]</scope>
    <source>
        <strain evidence="12 13">R7</strain>
    </source>
</reference>
<dbReference type="Gene3D" id="2.40.30.30">
    <property type="entry name" value="Riboflavin kinase-like"/>
    <property type="match status" value="1"/>
</dbReference>
<dbReference type="SUPFAM" id="SSF82114">
    <property type="entry name" value="Riboflavin kinase-like"/>
    <property type="match status" value="1"/>
</dbReference>
<dbReference type="GO" id="GO:0005524">
    <property type="term" value="F:ATP binding"/>
    <property type="evidence" value="ECO:0007669"/>
    <property type="project" value="UniProtKB-KW"/>
</dbReference>
<sequence length="481" mass="50720">MDGPTTRVQRALSDMSAGRPVVLTGNSPTSDAHILIPAEKATVESIAFLVRHGSGLVCAAMVGADCDRLGLSNMVGADRDHAGTEFTVSIDAIGPGTGISASDRADTLRLLADSASTPDAFTRPGHVLPARSVPGGVLEFRGPAEAAVDLMSVAGLHRTCAYSALVSELDPTAIADSAEAETFARAHELGHLSIDDVATYRRMAEPHMLTQFTFERDSAHGPVRCVGYRSDVTGSEYLTYSIGPAVAGTTPLVCFQQESDPAPHLCQDGPIGVALAQVAEHGYGAVVVARYAPNNYISADTHGDLAEVVRECGYHSPSLNNFPPESRTMMWHIGLSISAEGSASHARGNAPAPFGFENPSIVGTVVRGDQRGRELGFRTANLELEDSNSVADGVWAGRCTLPDGSTAIAAISIGRRPTFYGRSGVRLLEAHLLDFDGDLYDATLEVSLHQWMRGQVTFASKEELVAALAADVVRTRSLIAG</sequence>
<dbReference type="PANTHER" id="PTHR21327">
    <property type="entry name" value="GTP CYCLOHYDROLASE II-RELATED"/>
    <property type="match status" value="1"/>
</dbReference>
<keyword evidence="8" id="KW-0547">Nucleotide-binding</keyword>
<dbReference type="Pfam" id="PF01687">
    <property type="entry name" value="Flavokinase"/>
    <property type="match status" value="1"/>
</dbReference>
<dbReference type="Proteomes" id="UP000028488">
    <property type="component" value="Chromosome"/>
</dbReference>
<dbReference type="GO" id="GO:0008531">
    <property type="term" value="F:riboflavin kinase activity"/>
    <property type="evidence" value="ECO:0007669"/>
    <property type="project" value="UniProtKB-EC"/>
</dbReference>
<evidence type="ECO:0000256" key="8">
    <source>
        <dbReference type="ARBA" id="ARBA00022741"/>
    </source>
</evidence>
<dbReference type="InterPro" id="IPR023465">
    <property type="entry name" value="Riboflavin_kinase_dom_sf"/>
</dbReference>
<evidence type="ECO:0000313" key="13">
    <source>
        <dbReference type="Proteomes" id="UP000028488"/>
    </source>
</evidence>
<dbReference type="eggNOG" id="COG0196">
    <property type="taxonomic scope" value="Bacteria"/>
</dbReference>
<feature type="domain" description="Riboflavin kinase" evidence="11">
    <location>
        <begin position="358"/>
        <end position="480"/>
    </location>
</feature>
<dbReference type="GO" id="GO:0005829">
    <property type="term" value="C:cytosol"/>
    <property type="evidence" value="ECO:0007669"/>
    <property type="project" value="TreeGrafter"/>
</dbReference>
<gene>
    <name evidence="12" type="ORF">EP51_13695</name>
</gene>
<keyword evidence="4" id="KW-0285">Flavoprotein</keyword>
<dbReference type="RefSeq" id="WP_128639568.1">
    <property type="nucleotide sequence ID" value="NZ_CP008947.1"/>
</dbReference>
<evidence type="ECO:0000256" key="4">
    <source>
        <dbReference type="ARBA" id="ARBA00022630"/>
    </source>
</evidence>
<dbReference type="GO" id="GO:0009231">
    <property type="term" value="P:riboflavin biosynthetic process"/>
    <property type="evidence" value="ECO:0007669"/>
    <property type="project" value="UniProtKB-UniPathway"/>
</dbReference>
<comment type="function">
    <text evidence="1">Catalyzes the conversion of D-ribulose 5-phosphate to formate and 3,4-dihydroxy-2-butanone 4-phosphate.</text>
</comment>
<organism evidence="12 13">
    <name type="scientific">Rhodococcus opacus</name>
    <name type="common">Nocardia opaca</name>
    <dbReference type="NCBI Taxonomy" id="37919"/>
    <lineage>
        <taxon>Bacteria</taxon>
        <taxon>Bacillati</taxon>
        <taxon>Actinomycetota</taxon>
        <taxon>Actinomycetes</taxon>
        <taxon>Mycobacteriales</taxon>
        <taxon>Nocardiaceae</taxon>
        <taxon>Rhodococcus</taxon>
    </lineage>
</organism>
<evidence type="ECO:0000256" key="5">
    <source>
        <dbReference type="ARBA" id="ARBA00022643"/>
    </source>
</evidence>
<evidence type="ECO:0000259" key="11">
    <source>
        <dbReference type="SMART" id="SM00904"/>
    </source>
</evidence>
<dbReference type="GO" id="GO:0003935">
    <property type="term" value="F:GTP cyclohydrolase II activity"/>
    <property type="evidence" value="ECO:0007669"/>
    <property type="project" value="TreeGrafter"/>
</dbReference>
<evidence type="ECO:0000256" key="1">
    <source>
        <dbReference type="ARBA" id="ARBA00002284"/>
    </source>
</evidence>
<dbReference type="GO" id="GO:0008686">
    <property type="term" value="F:3,4-dihydroxy-2-butanone-4-phosphate synthase activity"/>
    <property type="evidence" value="ECO:0007669"/>
    <property type="project" value="InterPro"/>
</dbReference>
<evidence type="ECO:0000313" key="12">
    <source>
        <dbReference type="EMBL" id="AII05619.1"/>
    </source>
</evidence>
<dbReference type="GO" id="GO:0046872">
    <property type="term" value="F:metal ion binding"/>
    <property type="evidence" value="ECO:0007669"/>
    <property type="project" value="UniProtKB-KW"/>
</dbReference>
<dbReference type="InterPro" id="IPR000422">
    <property type="entry name" value="DHBP_synthase_RibB"/>
</dbReference>
<proteinExistence type="predicted"/>
<protein>
    <submittedName>
        <fullName evidence="12">Riboflavin biosynthesis protein</fullName>
    </submittedName>
</protein>
<name>A0A076EQB0_RHOOP</name>
<evidence type="ECO:0000256" key="2">
    <source>
        <dbReference type="ARBA" id="ARBA00004904"/>
    </source>
</evidence>
<dbReference type="PANTHER" id="PTHR21327:SF18">
    <property type="entry name" value="3,4-DIHYDROXY-2-BUTANONE 4-PHOSPHATE SYNTHASE"/>
    <property type="match status" value="1"/>
</dbReference>
<evidence type="ECO:0000256" key="7">
    <source>
        <dbReference type="ARBA" id="ARBA00022723"/>
    </source>
</evidence>
<dbReference type="InterPro" id="IPR017945">
    <property type="entry name" value="DHBP_synth_RibB-like_a/b_dom"/>
</dbReference>
<keyword evidence="9" id="KW-0067">ATP-binding</keyword>
<dbReference type="Gene3D" id="3.90.870.10">
    <property type="entry name" value="DHBP synthase"/>
    <property type="match status" value="1"/>
</dbReference>
<dbReference type="SMART" id="SM00904">
    <property type="entry name" value="Flavokinase"/>
    <property type="match status" value="1"/>
</dbReference>
<dbReference type="SUPFAM" id="SSF55821">
    <property type="entry name" value="YrdC/RibB"/>
    <property type="match status" value="1"/>
</dbReference>